<comment type="caution">
    <text evidence="1">The sequence shown here is derived from an EMBL/GenBank/DDBJ whole genome shotgun (WGS) entry which is preliminary data.</text>
</comment>
<name>A0A8H7BPE3_9FUNG</name>
<proteinExistence type="predicted"/>
<dbReference type="OrthoDB" id="2140489at2759"/>
<sequence>MLVSSSTAIPIREITTTRVDTERSIRSNTVGPDGWLGESPEDLEAFIRNLRPVDQEFLKVLPQLHEITDEYTQVPVQEAFNWNEVAALLGPEAEGDWFIVVFRSVRKATANSKLLYEADERAQREAAHSGGLLKYWYGDLNQHRECMAMCVWRSQEDARKATKKPLHRIAAQLAGEMYDIYDLERYSLVKKAGELVFDLQRL</sequence>
<dbReference type="PANTHER" id="PTHR36986:SF1">
    <property type="entry name" value="UPF0643 PROTEIN PB2B2.08"/>
    <property type="match status" value="1"/>
</dbReference>
<dbReference type="PANTHER" id="PTHR36986">
    <property type="entry name" value="UPF0643 PROTEIN PB2B2.08"/>
    <property type="match status" value="1"/>
</dbReference>
<protein>
    <submittedName>
        <fullName evidence="1">Uncharacterized protein</fullName>
    </submittedName>
</protein>
<dbReference type="Proteomes" id="UP000605846">
    <property type="component" value="Unassembled WGS sequence"/>
</dbReference>
<dbReference type="InterPro" id="IPR011008">
    <property type="entry name" value="Dimeric_a/b-barrel"/>
</dbReference>
<dbReference type="SUPFAM" id="SSF54909">
    <property type="entry name" value="Dimeric alpha+beta barrel"/>
    <property type="match status" value="1"/>
</dbReference>
<evidence type="ECO:0000313" key="1">
    <source>
        <dbReference type="EMBL" id="KAF7724067.1"/>
    </source>
</evidence>
<dbReference type="AlphaFoldDB" id="A0A8H7BPE3"/>
<reference evidence="1" key="1">
    <citation type="submission" date="2020-01" db="EMBL/GenBank/DDBJ databases">
        <title>Genome Sequencing of Three Apophysomyces-Like Fungal Strains Confirms a Novel Fungal Genus in the Mucoromycota with divergent Burkholderia-like Endosymbiotic Bacteria.</title>
        <authorList>
            <person name="Stajich J.E."/>
            <person name="Macias A.M."/>
            <person name="Carter-House D."/>
            <person name="Lovett B."/>
            <person name="Kasson L.R."/>
            <person name="Berry K."/>
            <person name="Grigoriev I."/>
            <person name="Chang Y."/>
            <person name="Spatafora J."/>
            <person name="Kasson M.T."/>
        </authorList>
    </citation>
    <scope>NUCLEOTIDE SEQUENCE</scope>
    <source>
        <strain evidence="1">NRRL A-21654</strain>
    </source>
</reference>
<dbReference type="EMBL" id="JABAYA010000130">
    <property type="protein sequence ID" value="KAF7724067.1"/>
    <property type="molecule type" value="Genomic_DNA"/>
</dbReference>
<gene>
    <name evidence="1" type="ORF">EC973_001400</name>
</gene>
<organism evidence="1 2">
    <name type="scientific">Apophysomyces ossiformis</name>
    <dbReference type="NCBI Taxonomy" id="679940"/>
    <lineage>
        <taxon>Eukaryota</taxon>
        <taxon>Fungi</taxon>
        <taxon>Fungi incertae sedis</taxon>
        <taxon>Mucoromycota</taxon>
        <taxon>Mucoromycotina</taxon>
        <taxon>Mucoromycetes</taxon>
        <taxon>Mucorales</taxon>
        <taxon>Mucorineae</taxon>
        <taxon>Mucoraceae</taxon>
        <taxon>Apophysomyces</taxon>
    </lineage>
</organism>
<evidence type="ECO:0000313" key="2">
    <source>
        <dbReference type="Proteomes" id="UP000605846"/>
    </source>
</evidence>
<keyword evidence="2" id="KW-1185">Reference proteome</keyword>
<accession>A0A8H7BPE3</accession>